<gene>
    <name evidence="1" type="ORF">CERSUDRAFT_100891</name>
</gene>
<feature type="non-terminal residue" evidence="1">
    <location>
        <position position="276"/>
    </location>
</feature>
<organism evidence="1 2">
    <name type="scientific">Ceriporiopsis subvermispora (strain B)</name>
    <name type="common">White-rot fungus</name>
    <name type="synonym">Gelatoporia subvermispora</name>
    <dbReference type="NCBI Taxonomy" id="914234"/>
    <lineage>
        <taxon>Eukaryota</taxon>
        <taxon>Fungi</taxon>
        <taxon>Dikarya</taxon>
        <taxon>Basidiomycota</taxon>
        <taxon>Agaricomycotina</taxon>
        <taxon>Agaricomycetes</taxon>
        <taxon>Polyporales</taxon>
        <taxon>Gelatoporiaceae</taxon>
        <taxon>Gelatoporia</taxon>
    </lineage>
</organism>
<proteinExistence type="predicted"/>
<name>M2QWJ3_CERS8</name>
<evidence type="ECO:0000313" key="2">
    <source>
        <dbReference type="Proteomes" id="UP000016930"/>
    </source>
</evidence>
<dbReference type="HOGENOM" id="CLU_1010275_0_0_1"/>
<protein>
    <submittedName>
        <fullName evidence="1">Uncharacterized protein</fullName>
    </submittedName>
</protein>
<sequence length="276" mass="29857">MSSSNSTIRYLSPFASSQAVLFGSNSATATSSLRTLIDAANGFEELMGVIPQEFRLSLREPLAAIGKLAEKLVAARTSLRKLEAHNTAGTLPPTLQAKAPSVAFSKEFADTDDAKAARDAISARHKSTATSDLADMIKAKKDEVRYLEEALTPTKIATTGLGVIAARYAELKPSRQVPSYNAAETEVTGWEDDPVLKSTATSLKVNFVSFGRRVVEFHEMRARVNDMVITKKREVQAAANAAMDVDVELSVEDRVNRAVDKASAALAKKLEKKLEK</sequence>
<keyword evidence="2" id="KW-1185">Reference proteome</keyword>
<dbReference type="STRING" id="914234.M2QWJ3"/>
<dbReference type="AlphaFoldDB" id="M2QWJ3"/>
<dbReference type="OrthoDB" id="2749985at2759"/>
<evidence type="ECO:0000313" key="1">
    <source>
        <dbReference type="EMBL" id="EMD30881.1"/>
    </source>
</evidence>
<dbReference type="EMBL" id="KB445830">
    <property type="protein sequence ID" value="EMD30881.1"/>
    <property type="molecule type" value="Genomic_DNA"/>
</dbReference>
<accession>M2QWJ3</accession>
<dbReference type="Proteomes" id="UP000016930">
    <property type="component" value="Unassembled WGS sequence"/>
</dbReference>
<reference evidence="1 2" key="1">
    <citation type="journal article" date="2012" name="Proc. Natl. Acad. Sci. U.S.A.">
        <title>Comparative genomics of Ceriporiopsis subvermispora and Phanerochaete chrysosporium provide insight into selective ligninolysis.</title>
        <authorList>
            <person name="Fernandez-Fueyo E."/>
            <person name="Ruiz-Duenas F.J."/>
            <person name="Ferreira P."/>
            <person name="Floudas D."/>
            <person name="Hibbett D.S."/>
            <person name="Canessa P."/>
            <person name="Larrondo L.F."/>
            <person name="James T.Y."/>
            <person name="Seelenfreund D."/>
            <person name="Lobos S."/>
            <person name="Polanco R."/>
            <person name="Tello M."/>
            <person name="Honda Y."/>
            <person name="Watanabe T."/>
            <person name="Watanabe T."/>
            <person name="Ryu J.S."/>
            <person name="Kubicek C.P."/>
            <person name="Schmoll M."/>
            <person name="Gaskell J."/>
            <person name="Hammel K.E."/>
            <person name="St John F.J."/>
            <person name="Vanden Wymelenberg A."/>
            <person name="Sabat G."/>
            <person name="Splinter BonDurant S."/>
            <person name="Syed K."/>
            <person name="Yadav J.S."/>
            <person name="Doddapaneni H."/>
            <person name="Subramanian V."/>
            <person name="Lavin J.L."/>
            <person name="Oguiza J.A."/>
            <person name="Perez G."/>
            <person name="Pisabarro A.G."/>
            <person name="Ramirez L."/>
            <person name="Santoyo F."/>
            <person name="Master E."/>
            <person name="Coutinho P.M."/>
            <person name="Henrissat B."/>
            <person name="Lombard V."/>
            <person name="Magnuson J.K."/>
            <person name="Kuees U."/>
            <person name="Hori C."/>
            <person name="Igarashi K."/>
            <person name="Samejima M."/>
            <person name="Held B.W."/>
            <person name="Barry K.W."/>
            <person name="LaButti K.M."/>
            <person name="Lapidus A."/>
            <person name="Lindquist E.A."/>
            <person name="Lucas S.M."/>
            <person name="Riley R."/>
            <person name="Salamov A.A."/>
            <person name="Hoffmeister D."/>
            <person name="Schwenk D."/>
            <person name="Hadar Y."/>
            <person name="Yarden O."/>
            <person name="de Vries R.P."/>
            <person name="Wiebenga A."/>
            <person name="Stenlid J."/>
            <person name="Eastwood D."/>
            <person name="Grigoriev I.V."/>
            <person name="Berka R.M."/>
            <person name="Blanchette R.A."/>
            <person name="Kersten P."/>
            <person name="Martinez A.T."/>
            <person name="Vicuna R."/>
            <person name="Cullen D."/>
        </authorList>
    </citation>
    <scope>NUCLEOTIDE SEQUENCE [LARGE SCALE GENOMIC DNA]</scope>
    <source>
        <strain evidence="1 2">B</strain>
    </source>
</reference>